<feature type="signal peptide" evidence="2">
    <location>
        <begin position="1"/>
        <end position="23"/>
    </location>
</feature>
<keyword evidence="2" id="KW-0732">Signal</keyword>
<keyword evidence="4" id="KW-1185">Reference proteome</keyword>
<reference evidence="3 4" key="1">
    <citation type="submission" date="2022-04" db="EMBL/GenBank/DDBJ databases">
        <title>Hymenobacter sp. isolated from the air.</title>
        <authorList>
            <person name="Won M."/>
            <person name="Lee C.-M."/>
            <person name="Woen H.-Y."/>
            <person name="Kwon S.-W."/>
        </authorList>
    </citation>
    <scope>NUCLEOTIDE SEQUENCE [LARGE SCALE GENOMIC DNA]</scope>
    <source>
        <strain evidence="4">5516 S-25</strain>
    </source>
</reference>
<feature type="chain" id="PRO_5045071032" description="Lipoprotein" evidence="2">
    <location>
        <begin position="24"/>
        <end position="209"/>
    </location>
</feature>
<evidence type="ECO:0000313" key="4">
    <source>
        <dbReference type="Proteomes" id="UP000829647"/>
    </source>
</evidence>
<gene>
    <name evidence="3" type="ORF">MWH26_13620</name>
</gene>
<proteinExistence type="predicted"/>
<evidence type="ECO:0000313" key="3">
    <source>
        <dbReference type="EMBL" id="UPL48224.1"/>
    </source>
</evidence>
<sequence length="209" mass="22465">MRAFLWFSPLLFVVGCSSPSSESATSTTAASSGSEAAGPEPMDTARPAPIDAQADTLLTAKARHQFSAPGAPDAFSLVLRGASVLTGEATFTITTAGGQVIFREVLSAPDLEAMMVYEMQGPTATQAEREAYVRRRVQEFFAAKNFRRPAVASAATYPTDTAAVPGLDQAAWADLRRRPESVAFEYTVGKEDRHVIAWSPLRKQVVRLP</sequence>
<protein>
    <recommendedName>
        <fullName evidence="5">Lipoprotein</fullName>
    </recommendedName>
</protein>
<feature type="region of interest" description="Disordered" evidence="1">
    <location>
        <begin position="17"/>
        <end position="47"/>
    </location>
</feature>
<feature type="compositionally biased region" description="Low complexity" evidence="1">
    <location>
        <begin position="17"/>
        <end position="41"/>
    </location>
</feature>
<evidence type="ECO:0000256" key="1">
    <source>
        <dbReference type="SAM" id="MobiDB-lite"/>
    </source>
</evidence>
<evidence type="ECO:0000256" key="2">
    <source>
        <dbReference type="SAM" id="SignalP"/>
    </source>
</evidence>
<dbReference type="RefSeq" id="WP_247974721.1">
    <property type="nucleotide sequence ID" value="NZ_CP095848.1"/>
</dbReference>
<organism evidence="3 4">
    <name type="scientific">Hymenobacter sublimis</name>
    <dbReference type="NCBI Taxonomy" id="2933777"/>
    <lineage>
        <taxon>Bacteria</taxon>
        <taxon>Pseudomonadati</taxon>
        <taxon>Bacteroidota</taxon>
        <taxon>Cytophagia</taxon>
        <taxon>Cytophagales</taxon>
        <taxon>Hymenobacteraceae</taxon>
        <taxon>Hymenobacter</taxon>
    </lineage>
</organism>
<dbReference type="PROSITE" id="PS51257">
    <property type="entry name" value="PROKAR_LIPOPROTEIN"/>
    <property type="match status" value="1"/>
</dbReference>
<dbReference type="EMBL" id="CP095848">
    <property type="protein sequence ID" value="UPL48224.1"/>
    <property type="molecule type" value="Genomic_DNA"/>
</dbReference>
<name>A0ABY4J9Z5_9BACT</name>
<accession>A0ABY4J9Z5</accession>
<evidence type="ECO:0008006" key="5">
    <source>
        <dbReference type="Google" id="ProtNLM"/>
    </source>
</evidence>
<dbReference type="Proteomes" id="UP000829647">
    <property type="component" value="Chromosome"/>
</dbReference>